<evidence type="ECO:0000259" key="4">
    <source>
        <dbReference type="Pfam" id="PF01168"/>
    </source>
</evidence>
<dbReference type="Pfam" id="PF01168">
    <property type="entry name" value="Ala_racemase_N"/>
    <property type="match status" value="1"/>
</dbReference>
<comment type="caution">
    <text evidence="5">The sequence shown here is derived from an EMBL/GenBank/DDBJ whole genome shotgun (WGS) entry which is preliminary data.</text>
</comment>
<dbReference type="eggNOG" id="COG0325">
    <property type="taxonomic scope" value="Bacteria"/>
</dbReference>
<name>F0BB34_9XANT</name>
<comment type="function">
    <text evidence="2">Pyridoxal 5'-phosphate (PLP)-binding protein, which is involved in PLP homeostasis.</text>
</comment>
<evidence type="ECO:0000256" key="2">
    <source>
        <dbReference type="HAMAP-Rule" id="MF_02087"/>
    </source>
</evidence>
<dbReference type="PANTHER" id="PTHR10146">
    <property type="entry name" value="PROLINE SYNTHETASE CO-TRANSCRIBED BACTERIAL HOMOLOG PROTEIN"/>
    <property type="match status" value="1"/>
</dbReference>
<dbReference type="Proteomes" id="UP000003299">
    <property type="component" value="Unassembled WGS sequence"/>
</dbReference>
<keyword evidence="1 2" id="KW-0663">Pyridoxal phosphate</keyword>
<gene>
    <name evidence="5" type="ORF">XVE_1303</name>
</gene>
<dbReference type="AlphaFoldDB" id="F0BB34"/>
<accession>F0BB34</accession>
<evidence type="ECO:0000256" key="1">
    <source>
        <dbReference type="ARBA" id="ARBA00022898"/>
    </source>
</evidence>
<feature type="modified residue" description="N6-(pyridoxal phosphate)lysine" evidence="2">
    <location>
        <position position="89"/>
    </location>
</feature>
<dbReference type="CDD" id="cd06824">
    <property type="entry name" value="PLPDE_III_Yggs_like"/>
    <property type="match status" value="1"/>
</dbReference>
<dbReference type="NCBIfam" id="TIGR00044">
    <property type="entry name" value="YggS family pyridoxal phosphate-dependent enzyme"/>
    <property type="match status" value="1"/>
</dbReference>
<reference evidence="5 6" key="1">
    <citation type="journal article" date="2011" name="BMC Genomics">
        <title>Comparative genomics reveals diversity among xanthomonads infecting tomato and pepper.</title>
        <authorList>
            <person name="Potnis N."/>
            <person name="Krasileva K."/>
            <person name="Chow V."/>
            <person name="Almeida N.F."/>
            <person name="Patil P.B."/>
            <person name="Ryan R.P."/>
            <person name="Sharlach M."/>
            <person name="Behlau F."/>
            <person name="Dow J.M."/>
            <person name="Momol M.T."/>
            <person name="White F.F."/>
            <person name="Preston J.F."/>
            <person name="Vinatzer B.A."/>
            <person name="Koebnik R."/>
            <person name="Setubal J.C."/>
            <person name="Norman D.J."/>
            <person name="Staskawicz B.J."/>
            <person name="Jones J.B."/>
        </authorList>
    </citation>
    <scope>NUCLEOTIDE SEQUENCE [LARGE SCALE GENOMIC DNA]</scope>
    <source>
        <strain evidence="5 6">ATCC 35937</strain>
    </source>
</reference>
<dbReference type="EMBL" id="AEQV01000032">
    <property type="protein sequence ID" value="EGD10369.1"/>
    <property type="molecule type" value="Genomic_DNA"/>
</dbReference>
<sequence length="285" mass="30653">MPVSAPARLECARSDRTLRLIAAPLSVGIAAVSAVTARWKEATGGGTLALPFFLDRHVPASSLQQILDAIHAAAAEHARSDVRLLAVSKTKPADAVAALAAQGQRAFGENYVQEAHTKIAALRELGLEWHLIGHLQSNKADIASQYFDWVQTVDRAKLIPLLARYRPDDRAPLNVLIQVNIDDEDSKYGCAPDAIDRLADAIALQPRLQLRGLMAIPAPFPDQARRVSAFARMQDLFAQLQQRHRQVDTLSMGMSADFAEAIAAGATMVRVGTALFGARAPAASA</sequence>
<dbReference type="GO" id="GO:0030170">
    <property type="term" value="F:pyridoxal phosphate binding"/>
    <property type="evidence" value="ECO:0007669"/>
    <property type="project" value="UniProtKB-UniRule"/>
</dbReference>
<dbReference type="InterPro" id="IPR029066">
    <property type="entry name" value="PLP-binding_barrel"/>
</dbReference>
<evidence type="ECO:0000313" key="5">
    <source>
        <dbReference type="EMBL" id="EGD10369.1"/>
    </source>
</evidence>
<protein>
    <recommendedName>
        <fullName evidence="2">Pyridoxal phosphate homeostasis protein</fullName>
        <shortName evidence="2">PLP homeostasis protein</shortName>
    </recommendedName>
</protein>
<dbReference type="InterPro" id="IPR001608">
    <property type="entry name" value="Ala_racemase_N"/>
</dbReference>
<comment type="similarity">
    <text evidence="2 3">Belongs to the pyridoxal phosphate-binding protein YggS/PROSC family.</text>
</comment>
<dbReference type="HAMAP" id="MF_02087">
    <property type="entry name" value="PLP_homeostasis"/>
    <property type="match status" value="1"/>
</dbReference>
<dbReference type="FunFam" id="3.20.20.10:FF:000018">
    <property type="entry name" value="Pyridoxal phosphate homeostasis protein"/>
    <property type="match status" value="1"/>
</dbReference>
<proteinExistence type="inferred from homology"/>
<dbReference type="Gene3D" id="3.20.20.10">
    <property type="entry name" value="Alanine racemase"/>
    <property type="match status" value="1"/>
</dbReference>
<feature type="domain" description="Alanine racemase N-terminal" evidence="4">
    <location>
        <begin position="73"/>
        <end position="279"/>
    </location>
</feature>
<evidence type="ECO:0000313" key="6">
    <source>
        <dbReference type="Proteomes" id="UP000003299"/>
    </source>
</evidence>
<organism evidence="5 6">
    <name type="scientific">Xanthomonas vesicatoria ATCC 35937</name>
    <dbReference type="NCBI Taxonomy" id="925775"/>
    <lineage>
        <taxon>Bacteria</taxon>
        <taxon>Pseudomonadati</taxon>
        <taxon>Pseudomonadota</taxon>
        <taxon>Gammaproteobacteria</taxon>
        <taxon>Lysobacterales</taxon>
        <taxon>Lysobacteraceae</taxon>
        <taxon>Xanthomonas</taxon>
    </lineage>
</organism>
<evidence type="ECO:0000256" key="3">
    <source>
        <dbReference type="RuleBase" id="RU004514"/>
    </source>
</evidence>
<dbReference type="SUPFAM" id="SSF51419">
    <property type="entry name" value="PLP-binding barrel"/>
    <property type="match status" value="1"/>
</dbReference>
<dbReference type="PANTHER" id="PTHR10146:SF14">
    <property type="entry name" value="PYRIDOXAL PHOSPHATE HOMEOSTASIS PROTEIN"/>
    <property type="match status" value="1"/>
</dbReference>
<dbReference type="InterPro" id="IPR011078">
    <property type="entry name" value="PyrdxlP_homeostasis"/>
</dbReference>